<dbReference type="SUPFAM" id="SSF101874">
    <property type="entry name" value="YceI-like"/>
    <property type="match status" value="1"/>
</dbReference>
<dbReference type="PANTHER" id="PTHR34406:SF1">
    <property type="entry name" value="PROTEIN YCEI"/>
    <property type="match status" value="1"/>
</dbReference>
<keyword evidence="4" id="KW-1185">Reference proteome</keyword>
<dbReference type="EMBL" id="SUPK01000002">
    <property type="protein sequence ID" value="TJY43303.1"/>
    <property type="molecule type" value="Genomic_DNA"/>
</dbReference>
<dbReference type="Proteomes" id="UP000309673">
    <property type="component" value="Unassembled WGS sequence"/>
</dbReference>
<protein>
    <submittedName>
        <fullName evidence="3">Polyisoprenoid-binding protein</fullName>
    </submittedName>
</protein>
<dbReference type="Pfam" id="PF04264">
    <property type="entry name" value="YceI"/>
    <property type="match status" value="1"/>
</dbReference>
<sequence>MAKVNWQLDKSHSGIGFSVRHMMISNVRGSFTDFDATVAADPANLADVTATIKINAASVDTKDEGRDGHLKSPDFFNVEQHPNITFTVTQVRSKGGEEYEITGDLTIAGVTKPVTLNGEISGPAKDPWGNEKIAVSAAGSLNRSEFGLTWNAALEAGGVLVSDTIKLNIELQFAKAA</sequence>
<dbReference type="PANTHER" id="PTHR34406">
    <property type="entry name" value="PROTEIN YCEI"/>
    <property type="match status" value="1"/>
</dbReference>
<gene>
    <name evidence="3" type="ORF">E5161_05240</name>
</gene>
<name>A0A4U0FED4_9BACL</name>
<dbReference type="InterPro" id="IPR036761">
    <property type="entry name" value="TTHA0802/YceI-like_sf"/>
</dbReference>
<accession>A0A4U0FED4</accession>
<evidence type="ECO:0000259" key="2">
    <source>
        <dbReference type="SMART" id="SM00867"/>
    </source>
</evidence>
<evidence type="ECO:0000313" key="3">
    <source>
        <dbReference type="EMBL" id="TJY43303.1"/>
    </source>
</evidence>
<dbReference type="OrthoDB" id="9811006at2"/>
<dbReference type="RefSeq" id="WP_136776667.1">
    <property type="nucleotide sequence ID" value="NZ_SUPK01000002.1"/>
</dbReference>
<evidence type="ECO:0000313" key="4">
    <source>
        <dbReference type="Proteomes" id="UP000309673"/>
    </source>
</evidence>
<dbReference type="AlphaFoldDB" id="A0A4U0FED4"/>
<comment type="similarity">
    <text evidence="1">Belongs to the UPF0312 family.</text>
</comment>
<organism evidence="3 4">
    <name type="scientific">Cohnella pontilimi</name>
    <dbReference type="NCBI Taxonomy" id="2564100"/>
    <lineage>
        <taxon>Bacteria</taxon>
        <taxon>Bacillati</taxon>
        <taxon>Bacillota</taxon>
        <taxon>Bacilli</taxon>
        <taxon>Bacillales</taxon>
        <taxon>Paenibacillaceae</taxon>
        <taxon>Cohnella</taxon>
    </lineage>
</organism>
<dbReference type="Gene3D" id="2.40.128.110">
    <property type="entry name" value="Lipid/polyisoprenoid-binding, YceI-like"/>
    <property type="match status" value="1"/>
</dbReference>
<dbReference type="SMART" id="SM00867">
    <property type="entry name" value="YceI"/>
    <property type="match status" value="1"/>
</dbReference>
<evidence type="ECO:0000256" key="1">
    <source>
        <dbReference type="ARBA" id="ARBA00008812"/>
    </source>
</evidence>
<comment type="caution">
    <text evidence="3">The sequence shown here is derived from an EMBL/GenBank/DDBJ whole genome shotgun (WGS) entry which is preliminary data.</text>
</comment>
<feature type="domain" description="Lipid/polyisoprenoid-binding YceI-like" evidence="2">
    <location>
        <begin position="5"/>
        <end position="174"/>
    </location>
</feature>
<dbReference type="InterPro" id="IPR007372">
    <property type="entry name" value="Lipid/polyisoprenoid-bd_YceI"/>
</dbReference>
<reference evidence="3 4" key="1">
    <citation type="submission" date="2019-04" db="EMBL/GenBank/DDBJ databases">
        <title>Cohnella sp. nov., isolated from soil.</title>
        <authorList>
            <person name="Kim W."/>
        </authorList>
    </citation>
    <scope>NUCLEOTIDE SEQUENCE [LARGE SCALE GENOMIC DNA]</scope>
    <source>
        <strain evidence="3 4">CAU 1483</strain>
    </source>
</reference>
<proteinExistence type="inferred from homology"/>